<dbReference type="GO" id="GO:0140647">
    <property type="term" value="P:P450-containing electron transport chain"/>
    <property type="evidence" value="ECO:0007669"/>
    <property type="project" value="InterPro"/>
</dbReference>
<evidence type="ECO:0000313" key="9">
    <source>
        <dbReference type="Proteomes" id="UP000180057"/>
    </source>
</evidence>
<proteinExistence type="inferred from homology"/>
<gene>
    <name evidence="8" type="ORF">BKP45_10370</name>
</gene>
<dbReference type="PANTHER" id="PTHR23426">
    <property type="entry name" value="FERREDOXIN/ADRENODOXIN"/>
    <property type="match status" value="1"/>
</dbReference>
<evidence type="ECO:0000313" key="8">
    <source>
        <dbReference type="EMBL" id="OIJ20072.1"/>
    </source>
</evidence>
<dbReference type="Pfam" id="PF00111">
    <property type="entry name" value="Fer2"/>
    <property type="match status" value="1"/>
</dbReference>
<dbReference type="SUPFAM" id="SSF54292">
    <property type="entry name" value="2Fe-2S ferredoxin-like"/>
    <property type="match status" value="1"/>
</dbReference>
<evidence type="ECO:0000259" key="7">
    <source>
        <dbReference type="PROSITE" id="PS51085"/>
    </source>
</evidence>
<dbReference type="PROSITE" id="PS51085">
    <property type="entry name" value="2FE2S_FER_2"/>
    <property type="match status" value="1"/>
</dbReference>
<keyword evidence="5" id="KW-0411">Iron-sulfur</keyword>
<dbReference type="RefSeq" id="WP_071389623.1">
    <property type="nucleotide sequence ID" value="NZ_MLQS01000016.1"/>
</dbReference>
<dbReference type="Gene3D" id="3.10.20.30">
    <property type="match status" value="1"/>
</dbReference>
<name>A0A1S2M5L3_9BACI</name>
<comment type="caution">
    <text evidence="8">The sequence shown here is derived from an EMBL/GenBank/DDBJ whole genome shotgun (WGS) entry which is preliminary data.</text>
</comment>
<dbReference type="CDD" id="cd00207">
    <property type="entry name" value="fer2"/>
    <property type="match status" value="1"/>
</dbReference>
<feature type="domain" description="2Fe-2S ferredoxin-type" evidence="7">
    <location>
        <begin position="2"/>
        <end position="94"/>
    </location>
</feature>
<organism evidence="8 9">
    <name type="scientific">Anaerobacillus alkalidiazotrophicus</name>
    <dbReference type="NCBI Taxonomy" id="472963"/>
    <lineage>
        <taxon>Bacteria</taxon>
        <taxon>Bacillati</taxon>
        <taxon>Bacillota</taxon>
        <taxon>Bacilli</taxon>
        <taxon>Bacillales</taxon>
        <taxon>Bacillaceae</taxon>
        <taxon>Anaerobacillus</taxon>
    </lineage>
</organism>
<dbReference type="STRING" id="472963.BKP45_10370"/>
<evidence type="ECO:0000256" key="6">
    <source>
        <dbReference type="ARBA" id="ARBA00034078"/>
    </source>
</evidence>
<sequence>MAKITVIDYHTFDGEDGKKLSNQLVDHKVDILHRCGGKGRCTTCRVEVFEGAFGDISDIEKQSLAKKGHTQKNIRLSCQIRVNGDATIKPIMTKSNSHLEPGPRPEE</sequence>
<keyword evidence="2" id="KW-0001">2Fe-2S</keyword>
<dbReference type="GO" id="GO:0009055">
    <property type="term" value="F:electron transfer activity"/>
    <property type="evidence" value="ECO:0007669"/>
    <property type="project" value="TreeGrafter"/>
</dbReference>
<comment type="similarity">
    <text evidence="1">Belongs to the adrenodoxin/putidaredoxin family.</text>
</comment>
<dbReference type="Proteomes" id="UP000180057">
    <property type="component" value="Unassembled WGS sequence"/>
</dbReference>
<comment type="cofactor">
    <cofactor evidence="6">
        <name>[2Fe-2S] cluster</name>
        <dbReference type="ChEBI" id="CHEBI:190135"/>
    </cofactor>
</comment>
<accession>A0A1S2M5L3</accession>
<dbReference type="OrthoDB" id="9810588at2"/>
<keyword evidence="9" id="KW-1185">Reference proteome</keyword>
<evidence type="ECO:0000256" key="5">
    <source>
        <dbReference type="ARBA" id="ARBA00023014"/>
    </source>
</evidence>
<dbReference type="EMBL" id="MLQS01000016">
    <property type="protein sequence ID" value="OIJ20072.1"/>
    <property type="molecule type" value="Genomic_DNA"/>
</dbReference>
<dbReference type="InterPro" id="IPR036010">
    <property type="entry name" value="2Fe-2S_ferredoxin-like_sf"/>
</dbReference>
<evidence type="ECO:0000256" key="1">
    <source>
        <dbReference type="ARBA" id="ARBA00010914"/>
    </source>
</evidence>
<evidence type="ECO:0000256" key="4">
    <source>
        <dbReference type="ARBA" id="ARBA00023004"/>
    </source>
</evidence>
<dbReference type="PANTHER" id="PTHR23426:SF65">
    <property type="entry name" value="FERREDOXIN-2, MITOCHONDRIAL"/>
    <property type="match status" value="1"/>
</dbReference>
<protein>
    <submittedName>
        <fullName evidence="8">(2Fe-2S)-binding protein</fullName>
    </submittedName>
</protein>
<dbReference type="AlphaFoldDB" id="A0A1S2M5L3"/>
<evidence type="ECO:0000256" key="2">
    <source>
        <dbReference type="ARBA" id="ARBA00022714"/>
    </source>
</evidence>
<keyword evidence="3" id="KW-0479">Metal-binding</keyword>
<dbReference type="GO" id="GO:0046872">
    <property type="term" value="F:metal ion binding"/>
    <property type="evidence" value="ECO:0007669"/>
    <property type="project" value="UniProtKB-KW"/>
</dbReference>
<dbReference type="GO" id="GO:0051537">
    <property type="term" value="F:2 iron, 2 sulfur cluster binding"/>
    <property type="evidence" value="ECO:0007669"/>
    <property type="project" value="UniProtKB-KW"/>
</dbReference>
<reference evidence="8 9" key="1">
    <citation type="submission" date="2016-10" db="EMBL/GenBank/DDBJ databases">
        <title>Draft genome sequences of four alkaliphilic bacteria belonging to the Anaerobacillus genus.</title>
        <authorList>
            <person name="Bassil N.M."/>
            <person name="Lloyd J.R."/>
        </authorList>
    </citation>
    <scope>NUCLEOTIDE SEQUENCE [LARGE SCALE GENOMIC DNA]</scope>
    <source>
        <strain evidence="8 9">DSM 22531</strain>
    </source>
</reference>
<dbReference type="InterPro" id="IPR001055">
    <property type="entry name" value="Adrenodoxin-like"/>
</dbReference>
<dbReference type="InterPro" id="IPR012675">
    <property type="entry name" value="Beta-grasp_dom_sf"/>
</dbReference>
<evidence type="ECO:0000256" key="3">
    <source>
        <dbReference type="ARBA" id="ARBA00022723"/>
    </source>
</evidence>
<keyword evidence="4" id="KW-0408">Iron</keyword>
<dbReference type="InterPro" id="IPR001041">
    <property type="entry name" value="2Fe-2S_ferredoxin-type"/>
</dbReference>